<comment type="caution">
    <text evidence="4">The sequence shown here is derived from an EMBL/GenBank/DDBJ whole genome shotgun (WGS) entry which is preliminary data.</text>
</comment>
<evidence type="ECO:0008006" key="6">
    <source>
        <dbReference type="Google" id="ProtNLM"/>
    </source>
</evidence>
<dbReference type="PANTHER" id="PTHR12072">
    <property type="entry name" value="CWF19, CELL CYCLE CONTROL PROTEIN"/>
    <property type="match status" value="1"/>
</dbReference>
<gene>
    <name evidence="4" type="ORF">HANVADRAFT_1492</name>
</gene>
<dbReference type="GO" id="GO:0071014">
    <property type="term" value="C:post-mRNA release spliceosomal complex"/>
    <property type="evidence" value="ECO:0007669"/>
    <property type="project" value="TreeGrafter"/>
</dbReference>
<name>A0A1B7TFT8_9ASCO</name>
<evidence type="ECO:0000256" key="1">
    <source>
        <dbReference type="SAM" id="MobiDB-lite"/>
    </source>
</evidence>
<dbReference type="PANTHER" id="PTHR12072:SF4">
    <property type="entry name" value="CWF19-LIKE PROTEIN 1"/>
    <property type="match status" value="1"/>
</dbReference>
<evidence type="ECO:0000259" key="2">
    <source>
        <dbReference type="Pfam" id="PF04676"/>
    </source>
</evidence>
<dbReference type="InterPro" id="IPR006768">
    <property type="entry name" value="Cwf19-like_C_dom-1"/>
</dbReference>
<evidence type="ECO:0000259" key="3">
    <source>
        <dbReference type="Pfam" id="PF04677"/>
    </source>
</evidence>
<evidence type="ECO:0000313" key="4">
    <source>
        <dbReference type="EMBL" id="OBA27619.1"/>
    </source>
</evidence>
<organism evidence="4 5">
    <name type="scientific">Hanseniaspora valbyensis NRRL Y-1626</name>
    <dbReference type="NCBI Taxonomy" id="766949"/>
    <lineage>
        <taxon>Eukaryota</taxon>
        <taxon>Fungi</taxon>
        <taxon>Dikarya</taxon>
        <taxon>Ascomycota</taxon>
        <taxon>Saccharomycotina</taxon>
        <taxon>Saccharomycetes</taxon>
        <taxon>Saccharomycodales</taxon>
        <taxon>Saccharomycodaceae</taxon>
        <taxon>Hanseniaspora</taxon>
    </lineage>
</organism>
<dbReference type="InterPro" id="IPR040194">
    <property type="entry name" value="Cwf19-like"/>
</dbReference>
<accession>A0A1B7TFT8</accession>
<evidence type="ECO:0000313" key="5">
    <source>
        <dbReference type="Proteomes" id="UP000092321"/>
    </source>
</evidence>
<dbReference type="InterPro" id="IPR006767">
    <property type="entry name" value="Cwf19-like_C_dom-2"/>
</dbReference>
<reference evidence="5" key="1">
    <citation type="journal article" date="2016" name="Proc. Natl. Acad. Sci. U.S.A.">
        <title>Comparative genomics of biotechnologically important yeasts.</title>
        <authorList>
            <person name="Riley R."/>
            <person name="Haridas S."/>
            <person name="Wolfe K.H."/>
            <person name="Lopes M.R."/>
            <person name="Hittinger C.T."/>
            <person name="Goeker M."/>
            <person name="Salamov A.A."/>
            <person name="Wisecaver J.H."/>
            <person name="Long T.M."/>
            <person name="Calvey C.H."/>
            <person name="Aerts A.L."/>
            <person name="Barry K.W."/>
            <person name="Choi C."/>
            <person name="Clum A."/>
            <person name="Coughlan A.Y."/>
            <person name="Deshpande S."/>
            <person name="Douglass A.P."/>
            <person name="Hanson S.J."/>
            <person name="Klenk H.-P."/>
            <person name="LaButti K.M."/>
            <person name="Lapidus A."/>
            <person name="Lindquist E.A."/>
            <person name="Lipzen A.M."/>
            <person name="Meier-Kolthoff J.P."/>
            <person name="Ohm R.A."/>
            <person name="Otillar R.P."/>
            <person name="Pangilinan J.L."/>
            <person name="Peng Y."/>
            <person name="Rokas A."/>
            <person name="Rosa C.A."/>
            <person name="Scheuner C."/>
            <person name="Sibirny A.A."/>
            <person name="Slot J.C."/>
            <person name="Stielow J.B."/>
            <person name="Sun H."/>
            <person name="Kurtzman C.P."/>
            <person name="Blackwell M."/>
            <person name="Grigoriev I.V."/>
            <person name="Jeffries T.W."/>
        </authorList>
    </citation>
    <scope>NUCLEOTIDE SEQUENCE [LARGE SCALE GENOMIC DNA]</scope>
    <source>
        <strain evidence="5">NRRL Y-1626</strain>
    </source>
</reference>
<dbReference type="Pfam" id="PF04676">
    <property type="entry name" value="CwfJ_C_2"/>
    <property type="match status" value="1"/>
</dbReference>
<dbReference type="GO" id="GO:0000398">
    <property type="term" value="P:mRNA splicing, via spliceosome"/>
    <property type="evidence" value="ECO:0007669"/>
    <property type="project" value="TreeGrafter"/>
</dbReference>
<dbReference type="AlphaFoldDB" id="A0A1B7TFT8"/>
<dbReference type="EMBL" id="LXPE01000007">
    <property type="protein sequence ID" value="OBA27619.1"/>
    <property type="molecule type" value="Genomic_DNA"/>
</dbReference>
<dbReference type="GO" id="GO:0061632">
    <property type="term" value="F:RNA lariat debranching enzyme activator activity"/>
    <property type="evidence" value="ECO:0007669"/>
    <property type="project" value="TreeGrafter"/>
</dbReference>
<feature type="compositionally biased region" description="Basic and acidic residues" evidence="1">
    <location>
        <begin position="1"/>
        <end position="19"/>
    </location>
</feature>
<protein>
    <recommendedName>
        <fullName evidence="6">Cwf19-like C-terminal domain-containing protein</fullName>
    </recommendedName>
</protein>
<feature type="domain" description="Cwf19-like protein C-terminal" evidence="2">
    <location>
        <begin position="269"/>
        <end position="351"/>
    </location>
</feature>
<dbReference type="OrthoDB" id="444325at2759"/>
<feature type="region of interest" description="Disordered" evidence="1">
    <location>
        <begin position="1"/>
        <end position="25"/>
    </location>
</feature>
<dbReference type="Pfam" id="PF04677">
    <property type="entry name" value="CwfJ_C_1"/>
    <property type="match status" value="1"/>
</dbReference>
<proteinExistence type="predicted"/>
<feature type="domain" description="Cwf19-like C-terminal" evidence="3">
    <location>
        <begin position="105"/>
        <end position="232"/>
    </location>
</feature>
<sequence length="354" mass="41080">MPEEKIQDSSSTKIDKEVTQDPTPKIIPKKKRKLKLVEVDIKTPTVGLETKEDINRAKLNKINLKISKEFNDDKIVVKKRKLVDPEEHKKILEERRKNKIEELLSIEPSQCHFCFNNPNVADHMLISIAENSYLTLAKGPVSVPQNGLKFPGHVIITPIEHKPKLSSFCIEEEQTSKITDSKLYKELVSYEHSLANMFAKNDMGTVFFDFNTVNGVHYHTQCVPVPVKFLQKVGIAIDRQFKYHGKKFGEDTLVPFKKFVDEEDEEYLKIINDQSMNFIQFKIMNSRGKCEIFISTFDPTNRIDMQFGRSVLAYVLNQPKRHFWNNPECQETVEQEKAHVEKFQVAYNDFDIAK</sequence>
<keyword evidence="5" id="KW-1185">Reference proteome</keyword>
<dbReference type="Proteomes" id="UP000092321">
    <property type="component" value="Unassembled WGS sequence"/>
</dbReference>